<dbReference type="EMBL" id="JAOXLN010000081">
    <property type="protein sequence ID" value="MDZ5089170.1"/>
    <property type="molecule type" value="Genomic_DNA"/>
</dbReference>
<comment type="caution">
    <text evidence="1">The sequence shown here is derived from an EMBL/GenBank/DDBJ whole genome shotgun (WGS) entry which is preliminary data.</text>
</comment>
<gene>
    <name evidence="1" type="ORF">OHX15_27635</name>
</gene>
<accession>A0ACC6MQG1</accession>
<evidence type="ECO:0000313" key="2">
    <source>
        <dbReference type="Proteomes" id="UP001289645"/>
    </source>
</evidence>
<evidence type="ECO:0000313" key="1">
    <source>
        <dbReference type="EMBL" id="MDZ5089170.1"/>
    </source>
</evidence>
<protein>
    <submittedName>
        <fullName evidence="1">HIT domain-containing protein</fullName>
    </submittedName>
</protein>
<proteinExistence type="predicted"/>
<reference evidence="1 2" key="1">
    <citation type="journal article" date="2021" name="Chemosphere">
        <title>Bioballs carrying a syntrophic Rhodococcus and Mycolicibacterium consortium for simultaneous sorption and biodegradation of fuel oil in contaminated freshwater.</title>
        <authorList>
            <person name="Naloka K."/>
            <person name="Polrit D."/>
            <person name="Muangchinda C."/>
            <person name="Thoetkiattikul H."/>
            <person name="Pinyakong O."/>
        </authorList>
    </citation>
    <scope>NUCLEOTIDE SEQUENCE [LARGE SCALE GENOMIC DNA]</scope>
    <source>
        <strain evidence="1 2">J101</strain>
    </source>
</reference>
<organism evidence="1 2">
    <name type="scientific">Mycolicibacterium parafortuitum</name>
    <name type="common">Mycobacterium parafortuitum</name>
    <dbReference type="NCBI Taxonomy" id="39692"/>
    <lineage>
        <taxon>Bacteria</taxon>
        <taxon>Bacillati</taxon>
        <taxon>Actinomycetota</taxon>
        <taxon>Actinomycetes</taxon>
        <taxon>Mycobacteriales</taxon>
        <taxon>Mycobacteriaceae</taxon>
        <taxon>Mycolicibacterium</taxon>
    </lineage>
</organism>
<dbReference type="Proteomes" id="UP001289645">
    <property type="component" value="Unassembled WGS sequence"/>
</dbReference>
<sequence>MSARCPFCAILAGDGAVRMVMKTDLVAAFFPKEPATLGHTLVVPLKHIPDIWSVDDEYAAALMAVTREVAGAVRRALEPEGLNIIQSNGKAATQTVDHLHVHVVPRWSGDDIGPIWPSASTIDDALLDSALARLRETMGVAR</sequence>
<name>A0ACC6MQG1_MYCPF</name>
<keyword evidence="2" id="KW-1185">Reference proteome</keyword>